<accession>A0A172TZ77</accession>
<dbReference type="Gene3D" id="3.40.50.2300">
    <property type="match status" value="1"/>
</dbReference>
<dbReference type="OrthoDB" id="9797341at2"/>
<dbReference type="CDD" id="cd06170">
    <property type="entry name" value="LuxR_C_like"/>
    <property type="match status" value="1"/>
</dbReference>
<dbReference type="CDD" id="cd17535">
    <property type="entry name" value="REC_NarL-like"/>
    <property type="match status" value="1"/>
</dbReference>
<dbReference type="InterPro" id="IPR039420">
    <property type="entry name" value="WalR-like"/>
</dbReference>
<dbReference type="Pfam" id="PF00072">
    <property type="entry name" value="Response_reg"/>
    <property type="match status" value="1"/>
</dbReference>
<sequence length="213" mass="24026">MQKIRIGIVDDHQVVINGLTTMLSNFDTLEVVYTSTQSTDVLKQLEEIEIDVLLLDIQMPQLDGIELTKLITKNFPAIKTMVFSSFENSHYVKQAIRNGAAGYLLKNADHQTISEAIAQVMKGETYIDRVVEKMMVKESITGHKQSSFEAVLTSREGEILKLIAEEYTNQQIADKLFVSLRTVEAHRFNLTQKLGIKNIAGLTKEAQRRGLLE</sequence>
<dbReference type="PRINTS" id="PR00038">
    <property type="entry name" value="HTHLUXR"/>
</dbReference>
<dbReference type="Pfam" id="PF00196">
    <property type="entry name" value="GerE"/>
    <property type="match status" value="1"/>
</dbReference>
<dbReference type="InterPro" id="IPR058245">
    <property type="entry name" value="NreC/VraR/RcsB-like_REC"/>
</dbReference>
<keyword evidence="2" id="KW-0238">DNA-binding</keyword>
<evidence type="ECO:0000259" key="5">
    <source>
        <dbReference type="PROSITE" id="PS50110"/>
    </source>
</evidence>
<dbReference type="EMBL" id="CP011390">
    <property type="protein sequence ID" value="ANE52385.1"/>
    <property type="molecule type" value="Genomic_DNA"/>
</dbReference>
<evidence type="ECO:0000313" key="7">
    <source>
        <dbReference type="Proteomes" id="UP000077177"/>
    </source>
</evidence>
<reference evidence="7" key="1">
    <citation type="submission" date="2015-01" db="EMBL/GenBank/DDBJ databases">
        <title>Flavisolibacter sp./LCS9/ whole genome sequencing.</title>
        <authorList>
            <person name="Kim M.K."/>
            <person name="Srinivasan S."/>
            <person name="Lee J.-J."/>
        </authorList>
    </citation>
    <scope>NUCLEOTIDE SEQUENCE [LARGE SCALE GENOMIC DNA]</scope>
    <source>
        <strain evidence="7">LCS9</strain>
    </source>
</reference>
<dbReference type="AlphaFoldDB" id="A0A172TZ77"/>
<dbReference type="STRING" id="1492898.SY85_19755"/>
<proteinExistence type="predicted"/>
<feature type="domain" description="Response regulatory" evidence="5">
    <location>
        <begin position="5"/>
        <end position="121"/>
    </location>
</feature>
<dbReference type="GO" id="GO:0006355">
    <property type="term" value="P:regulation of DNA-templated transcription"/>
    <property type="evidence" value="ECO:0007669"/>
    <property type="project" value="InterPro"/>
</dbReference>
<evidence type="ECO:0000256" key="1">
    <source>
        <dbReference type="ARBA" id="ARBA00022553"/>
    </source>
</evidence>
<dbReference type="SMART" id="SM00448">
    <property type="entry name" value="REC"/>
    <property type="match status" value="1"/>
</dbReference>
<dbReference type="SUPFAM" id="SSF52172">
    <property type="entry name" value="CheY-like"/>
    <property type="match status" value="1"/>
</dbReference>
<dbReference type="PROSITE" id="PS50043">
    <property type="entry name" value="HTH_LUXR_2"/>
    <property type="match status" value="1"/>
</dbReference>
<dbReference type="SUPFAM" id="SSF46894">
    <property type="entry name" value="C-terminal effector domain of the bipartite response regulators"/>
    <property type="match status" value="1"/>
</dbReference>
<dbReference type="PROSITE" id="PS50110">
    <property type="entry name" value="RESPONSE_REGULATORY"/>
    <property type="match status" value="1"/>
</dbReference>
<keyword evidence="7" id="KW-1185">Reference proteome</keyword>
<dbReference type="Proteomes" id="UP000077177">
    <property type="component" value="Chromosome"/>
</dbReference>
<dbReference type="InterPro" id="IPR001789">
    <property type="entry name" value="Sig_transdc_resp-reg_receiver"/>
</dbReference>
<evidence type="ECO:0000259" key="4">
    <source>
        <dbReference type="PROSITE" id="PS50043"/>
    </source>
</evidence>
<feature type="domain" description="HTH luxR-type" evidence="4">
    <location>
        <begin position="145"/>
        <end position="210"/>
    </location>
</feature>
<dbReference type="PANTHER" id="PTHR43214">
    <property type="entry name" value="TWO-COMPONENT RESPONSE REGULATOR"/>
    <property type="match status" value="1"/>
</dbReference>
<dbReference type="SMART" id="SM00421">
    <property type="entry name" value="HTH_LUXR"/>
    <property type="match status" value="1"/>
</dbReference>
<gene>
    <name evidence="6" type="ORF">SY85_19755</name>
</gene>
<protein>
    <submittedName>
        <fullName evidence="6">LuxR family transcriptional regulator</fullName>
    </submittedName>
</protein>
<dbReference type="GO" id="GO:0000160">
    <property type="term" value="P:phosphorelay signal transduction system"/>
    <property type="evidence" value="ECO:0007669"/>
    <property type="project" value="InterPro"/>
</dbReference>
<dbReference type="KEGG" id="fla:SY85_19755"/>
<dbReference type="InterPro" id="IPR011006">
    <property type="entry name" value="CheY-like_superfamily"/>
</dbReference>
<organism evidence="6 7">
    <name type="scientific">Flavisolibacter tropicus</name>
    <dbReference type="NCBI Taxonomy" id="1492898"/>
    <lineage>
        <taxon>Bacteria</taxon>
        <taxon>Pseudomonadati</taxon>
        <taxon>Bacteroidota</taxon>
        <taxon>Chitinophagia</taxon>
        <taxon>Chitinophagales</taxon>
        <taxon>Chitinophagaceae</taxon>
        <taxon>Flavisolibacter</taxon>
    </lineage>
</organism>
<reference evidence="6 7" key="2">
    <citation type="journal article" date="2016" name="Int. J. Syst. Evol. Microbiol.">
        <title>Flavisolibacter tropicus sp. nov., isolated from tropical soil.</title>
        <authorList>
            <person name="Lee J.J."/>
            <person name="Kang M.S."/>
            <person name="Kim G.S."/>
            <person name="Lee C.S."/>
            <person name="Lim S."/>
            <person name="Lee J."/>
            <person name="Roh S.H."/>
            <person name="Kang H."/>
            <person name="Ha J.M."/>
            <person name="Bae S."/>
            <person name="Jung H.Y."/>
            <person name="Kim M.K."/>
        </authorList>
    </citation>
    <scope>NUCLEOTIDE SEQUENCE [LARGE SCALE GENOMIC DNA]</scope>
    <source>
        <strain evidence="6 7">LCS9</strain>
    </source>
</reference>
<evidence type="ECO:0000256" key="3">
    <source>
        <dbReference type="PROSITE-ProRule" id="PRU00169"/>
    </source>
</evidence>
<dbReference type="InterPro" id="IPR016032">
    <property type="entry name" value="Sig_transdc_resp-reg_C-effctor"/>
</dbReference>
<name>A0A172TZ77_9BACT</name>
<dbReference type="GO" id="GO:0003677">
    <property type="term" value="F:DNA binding"/>
    <property type="evidence" value="ECO:0007669"/>
    <property type="project" value="UniProtKB-KW"/>
</dbReference>
<evidence type="ECO:0000256" key="2">
    <source>
        <dbReference type="ARBA" id="ARBA00023125"/>
    </source>
</evidence>
<keyword evidence="1 3" id="KW-0597">Phosphoprotein</keyword>
<dbReference type="RefSeq" id="WP_066406782.1">
    <property type="nucleotide sequence ID" value="NZ_CP011390.1"/>
</dbReference>
<evidence type="ECO:0000313" key="6">
    <source>
        <dbReference type="EMBL" id="ANE52385.1"/>
    </source>
</evidence>
<dbReference type="InterPro" id="IPR000792">
    <property type="entry name" value="Tscrpt_reg_LuxR_C"/>
</dbReference>
<dbReference type="PANTHER" id="PTHR43214:SF37">
    <property type="entry name" value="TRANSCRIPTIONAL REGULATORY PROTEIN YDFI"/>
    <property type="match status" value="1"/>
</dbReference>
<feature type="modified residue" description="4-aspartylphosphate" evidence="3">
    <location>
        <position position="56"/>
    </location>
</feature>